<evidence type="ECO:0000313" key="7">
    <source>
        <dbReference type="EMBL" id="KAK8870295.1"/>
    </source>
</evidence>
<dbReference type="SUPFAM" id="SSF50978">
    <property type="entry name" value="WD40 repeat-like"/>
    <property type="match status" value="1"/>
</dbReference>
<dbReference type="Gene3D" id="2.130.10.10">
    <property type="entry name" value="YVTN repeat-like/Quinoprotein amine dehydrogenase"/>
    <property type="match status" value="1"/>
</dbReference>
<dbReference type="PANTHER" id="PTHR19865">
    <property type="entry name" value="U3 SMALL NUCLEOLAR RNA INTERACTING PROTEIN 2"/>
    <property type="match status" value="1"/>
</dbReference>
<feature type="region of interest" description="Disordered" evidence="6">
    <location>
        <begin position="1"/>
        <end position="34"/>
    </location>
</feature>
<dbReference type="InterPro" id="IPR015943">
    <property type="entry name" value="WD40/YVTN_repeat-like_dom_sf"/>
</dbReference>
<dbReference type="EMBL" id="JAPFFF010000014">
    <property type="protein sequence ID" value="KAK8870295.1"/>
    <property type="molecule type" value="Genomic_DNA"/>
</dbReference>
<dbReference type="PRINTS" id="PR00320">
    <property type="entry name" value="GPROTEINBRPT"/>
</dbReference>
<dbReference type="InterPro" id="IPR020472">
    <property type="entry name" value="WD40_PAC1"/>
</dbReference>
<proteinExistence type="predicted"/>
<keyword evidence="2 5" id="KW-0853">WD repeat</keyword>
<sequence>MKRVLKDDDDSIDSDALPDQPTDDGGYSDDSDANLDELFTETPEERKLRIANEHIANLKKEEDDEDAIGERLTNEYEEQIGKRFASINLKPVSSERFRAHDQGRPTAFALGKGIFFSAAKDGSIVRYQLNPRAKTDISPPSDVSVFCIAYDASNGKLATGDSKGVVTMWDAENGGILLEMKGHKGPVTGVIFQNKTANIRSVTNALLLFSCSYDRTVCVWDCENGNCLKTFYGHQMEIISIDYLGNAVTVGADQTLREWKYELEKQLVFHGGGSKGSIDCVSLFNMGFCVTGSQDGRICLWNLSKKKPISVVPDAHGERKWITSICALKFHKFFASGSHDGKIRFWKVTDNNKIEFLYEYEIEGYVNDMHFTEKGEYLAVQISQELRLGRWLPKIRAARQGVHYIKMEKISD</sequence>
<accession>A0ABR2IZR8</accession>
<protein>
    <submittedName>
        <fullName evidence="7">Pre-rRNA processing protein</fullName>
    </submittedName>
</protein>
<reference evidence="7 8" key="1">
    <citation type="submission" date="2024-04" db="EMBL/GenBank/DDBJ databases">
        <title>Tritrichomonas musculus Genome.</title>
        <authorList>
            <person name="Alves-Ferreira E."/>
            <person name="Grigg M."/>
            <person name="Lorenzi H."/>
            <person name="Galac M."/>
        </authorList>
    </citation>
    <scope>NUCLEOTIDE SEQUENCE [LARGE SCALE GENOMIC DNA]</scope>
    <source>
        <strain evidence="7 8">EAF2021</strain>
    </source>
</reference>
<feature type="repeat" description="WD" evidence="5">
    <location>
        <begin position="180"/>
        <end position="230"/>
    </location>
</feature>
<name>A0ABR2IZR8_9EUKA</name>
<evidence type="ECO:0000256" key="5">
    <source>
        <dbReference type="PROSITE-ProRule" id="PRU00221"/>
    </source>
</evidence>
<evidence type="ECO:0000256" key="1">
    <source>
        <dbReference type="ARBA" id="ARBA00004123"/>
    </source>
</evidence>
<evidence type="ECO:0000256" key="6">
    <source>
        <dbReference type="SAM" id="MobiDB-lite"/>
    </source>
</evidence>
<dbReference type="PANTHER" id="PTHR19865:SF0">
    <property type="entry name" value="U3 SMALL NUCLEOLAR RNA-INTERACTING PROTEIN 2"/>
    <property type="match status" value="1"/>
</dbReference>
<feature type="repeat" description="WD" evidence="5">
    <location>
        <begin position="315"/>
        <end position="356"/>
    </location>
</feature>
<keyword evidence="8" id="KW-1185">Reference proteome</keyword>
<dbReference type="InterPro" id="IPR039241">
    <property type="entry name" value="Rrp9-like"/>
</dbReference>
<evidence type="ECO:0000256" key="2">
    <source>
        <dbReference type="ARBA" id="ARBA00022574"/>
    </source>
</evidence>
<keyword evidence="4" id="KW-0539">Nucleus</keyword>
<evidence type="ECO:0000256" key="4">
    <source>
        <dbReference type="ARBA" id="ARBA00023242"/>
    </source>
</evidence>
<comment type="caution">
    <text evidence="7">The sequence shown here is derived from an EMBL/GenBank/DDBJ whole genome shotgun (WGS) entry which is preliminary data.</text>
</comment>
<dbReference type="SMART" id="SM00320">
    <property type="entry name" value="WD40"/>
    <property type="match status" value="5"/>
</dbReference>
<evidence type="ECO:0000256" key="3">
    <source>
        <dbReference type="ARBA" id="ARBA00022737"/>
    </source>
</evidence>
<organism evidence="7 8">
    <name type="scientific">Tritrichomonas musculus</name>
    <dbReference type="NCBI Taxonomy" id="1915356"/>
    <lineage>
        <taxon>Eukaryota</taxon>
        <taxon>Metamonada</taxon>
        <taxon>Parabasalia</taxon>
        <taxon>Tritrichomonadida</taxon>
        <taxon>Tritrichomonadidae</taxon>
        <taxon>Tritrichomonas</taxon>
    </lineage>
</organism>
<keyword evidence="3" id="KW-0677">Repeat</keyword>
<evidence type="ECO:0000313" key="8">
    <source>
        <dbReference type="Proteomes" id="UP001470230"/>
    </source>
</evidence>
<comment type="subcellular location">
    <subcellularLocation>
        <location evidence="1">Nucleus</location>
    </subcellularLocation>
</comment>
<dbReference type="InterPro" id="IPR036322">
    <property type="entry name" value="WD40_repeat_dom_sf"/>
</dbReference>
<dbReference type="Pfam" id="PF00400">
    <property type="entry name" value="WD40"/>
    <property type="match status" value="4"/>
</dbReference>
<gene>
    <name evidence="7" type="ORF">M9Y10_008173</name>
</gene>
<dbReference type="InterPro" id="IPR001680">
    <property type="entry name" value="WD40_rpt"/>
</dbReference>
<dbReference type="PROSITE" id="PS50082">
    <property type="entry name" value="WD_REPEATS_2"/>
    <property type="match status" value="2"/>
</dbReference>
<dbReference type="Proteomes" id="UP001470230">
    <property type="component" value="Unassembled WGS sequence"/>
</dbReference>